<evidence type="ECO:0000256" key="2">
    <source>
        <dbReference type="ARBA" id="ARBA00022723"/>
    </source>
</evidence>
<reference evidence="9 10" key="1">
    <citation type="submission" date="2023-12" db="EMBL/GenBank/DDBJ databases">
        <title>Blastococcus brunescens sp. nov., an actonobacterium isolated from sandstone collected in sahara desert.</title>
        <authorList>
            <person name="Gtari M."/>
            <person name="Ghodhbane F."/>
        </authorList>
    </citation>
    <scope>NUCLEOTIDE SEQUENCE [LARGE SCALE GENOMIC DNA]</scope>
    <source>
        <strain evidence="9 10">BMG 8361</strain>
    </source>
</reference>
<dbReference type="PANTHER" id="PTHR42813:SF2">
    <property type="entry name" value="DEHYDROGENASE, ZINC-CONTAINING, PUTATIVE (AFU_ORTHOLOGUE AFUA_2G02810)-RELATED"/>
    <property type="match status" value="1"/>
</dbReference>
<feature type="domain" description="Alcohol dehydrogenase-like C-terminal" evidence="7">
    <location>
        <begin position="188"/>
        <end position="259"/>
    </location>
</feature>
<evidence type="ECO:0000256" key="1">
    <source>
        <dbReference type="ARBA" id="ARBA00001947"/>
    </source>
</evidence>
<dbReference type="GO" id="GO:0016491">
    <property type="term" value="F:oxidoreductase activity"/>
    <property type="evidence" value="ECO:0007669"/>
    <property type="project" value="UniProtKB-KW"/>
</dbReference>
<keyword evidence="3 5" id="KW-0862">Zinc</keyword>
<proteinExistence type="inferred from homology"/>
<comment type="similarity">
    <text evidence="5">Belongs to the zinc-containing alcohol dehydrogenase family.</text>
</comment>
<dbReference type="SUPFAM" id="SSF50129">
    <property type="entry name" value="GroES-like"/>
    <property type="match status" value="1"/>
</dbReference>
<feature type="region of interest" description="Disordered" evidence="6">
    <location>
        <begin position="346"/>
        <end position="404"/>
    </location>
</feature>
<name>A0ABZ1AWQ8_9ACTN</name>
<evidence type="ECO:0000256" key="5">
    <source>
        <dbReference type="RuleBase" id="RU361277"/>
    </source>
</evidence>
<dbReference type="InterPro" id="IPR036291">
    <property type="entry name" value="NAD(P)-bd_dom_sf"/>
</dbReference>
<dbReference type="Proteomes" id="UP001324287">
    <property type="component" value="Chromosome"/>
</dbReference>
<dbReference type="Gene3D" id="3.40.50.720">
    <property type="entry name" value="NAD(P)-binding Rossmann-like Domain"/>
    <property type="match status" value="1"/>
</dbReference>
<dbReference type="PROSITE" id="PS00059">
    <property type="entry name" value="ADH_ZINC"/>
    <property type="match status" value="1"/>
</dbReference>
<dbReference type="EC" id="1.1.1.-" evidence="9"/>
<evidence type="ECO:0000259" key="8">
    <source>
        <dbReference type="Pfam" id="PF08240"/>
    </source>
</evidence>
<organism evidence="9 10">
    <name type="scientific">Blastococcus brunescens</name>
    <dbReference type="NCBI Taxonomy" id="1564165"/>
    <lineage>
        <taxon>Bacteria</taxon>
        <taxon>Bacillati</taxon>
        <taxon>Actinomycetota</taxon>
        <taxon>Actinomycetes</taxon>
        <taxon>Geodermatophilales</taxon>
        <taxon>Geodermatophilaceae</taxon>
        <taxon>Blastococcus</taxon>
    </lineage>
</organism>
<feature type="compositionally biased region" description="Low complexity" evidence="6">
    <location>
        <begin position="355"/>
        <end position="379"/>
    </location>
</feature>
<evidence type="ECO:0000313" key="10">
    <source>
        <dbReference type="Proteomes" id="UP001324287"/>
    </source>
</evidence>
<gene>
    <name evidence="9" type="ORF">U6N30_16915</name>
</gene>
<dbReference type="InterPro" id="IPR013149">
    <property type="entry name" value="ADH-like_C"/>
</dbReference>
<evidence type="ECO:0000259" key="7">
    <source>
        <dbReference type="Pfam" id="PF00107"/>
    </source>
</evidence>
<evidence type="ECO:0000313" key="9">
    <source>
        <dbReference type="EMBL" id="WRL61808.1"/>
    </source>
</evidence>
<keyword evidence="4 9" id="KW-0560">Oxidoreductase</keyword>
<comment type="cofactor">
    <cofactor evidence="1 5">
        <name>Zn(2+)</name>
        <dbReference type="ChEBI" id="CHEBI:29105"/>
    </cofactor>
</comment>
<dbReference type="CDD" id="cd08283">
    <property type="entry name" value="FDH_like_1"/>
    <property type="match status" value="1"/>
</dbReference>
<dbReference type="Pfam" id="PF00107">
    <property type="entry name" value="ADH_zinc_N"/>
    <property type="match status" value="1"/>
</dbReference>
<evidence type="ECO:0000256" key="3">
    <source>
        <dbReference type="ARBA" id="ARBA00022833"/>
    </source>
</evidence>
<dbReference type="Pfam" id="PF08240">
    <property type="entry name" value="ADH_N"/>
    <property type="match status" value="1"/>
</dbReference>
<dbReference type="Gene3D" id="3.90.180.10">
    <property type="entry name" value="Medium-chain alcohol dehydrogenases, catalytic domain"/>
    <property type="match status" value="1"/>
</dbReference>
<dbReference type="InterPro" id="IPR002328">
    <property type="entry name" value="ADH_Zn_CS"/>
</dbReference>
<accession>A0ABZ1AWQ8</accession>
<keyword evidence="2 5" id="KW-0479">Metal-binding</keyword>
<evidence type="ECO:0000256" key="4">
    <source>
        <dbReference type="ARBA" id="ARBA00023002"/>
    </source>
</evidence>
<dbReference type="PANTHER" id="PTHR42813">
    <property type="entry name" value="ZINC-TYPE ALCOHOL DEHYDROGENASE-LIKE"/>
    <property type="match status" value="1"/>
</dbReference>
<feature type="domain" description="Alcohol dehydrogenase-like N-terminal" evidence="8">
    <location>
        <begin position="25"/>
        <end position="144"/>
    </location>
</feature>
<dbReference type="InterPro" id="IPR011032">
    <property type="entry name" value="GroES-like_sf"/>
</dbReference>
<keyword evidence="10" id="KW-1185">Reference proteome</keyword>
<evidence type="ECO:0000256" key="6">
    <source>
        <dbReference type="SAM" id="MobiDB-lite"/>
    </source>
</evidence>
<protein>
    <submittedName>
        <fullName evidence="9">Zinc-dependent alcohol dehydrogenase</fullName>
        <ecNumber evidence="9">1.1.1.-</ecNumber>
    </submittedName>
</protein>
<sequence length="577" mass="63576">MRAMVYRGPYKVRTEEKDRPRIEHPNDAIVRVQLAAICGSDLHLYHGMMPDTRIGHTFGHEFIGVVDEVGSSVQHLTVGDRVMVPFNIFCGTCWYCARGMYANCHNVNPNATAVGGIYGYSHTTGGYDGGQSEYVRVPFADVGPAKIPDWMADEDAVLLTDMTATGYFGAQLGDIVEGDVVIVFGAGPVGLVAAKSAWLMGAGRVIVIDHLDYRLEKARTFAHAETYNFTQYGDIVLEMKKATDYLGADVAIECVGAEADGNVLQHVTSSTFKLQGGSPVALNWAIDSVRKGATISVMGAFGPLFSAVKFGDAMNKGLTFHTNQCPVKRQWPRLFEHVRNGYLKPSELATHRVPSRTSLRATTSSRPSSTAASSPSSSRPPREQGVPMTYTPQKPPIAESSEELRQRIPGWGVDLDPAVRPSVPKLKFQEDLTGAHWEFPERQPETYPRERSPEHGMLTPVFGTAQPPSGVSGAIRRYAYRYSEGRAAHWLLLLFADRVDAWEHHLRSFLTLHPDNPVTETGVKAEFTHHGLRSRIGQHRTDLRHHPLDPVIVAGPWVVATWLGFSGARSLLRLLRS</sequence>
<dbReference type="EMBL" id="CP141261">
    <property type="protein sequence ID" value="WRL61808.1"/>
    <property type="molecule type" value="Genomic_DNA"/>
</dbReference>
<dbReference type="RefSeq" id="WP_324273168.1">
    <property type="nucleotide sequence ID" value="NZ_CP141261.1"/>
</dbReference>
<dbReference type="InterPro" id="IPR013154">
    <property type="entry name" value="ADH-like_N"/>
</dbReference>
<dbReference type="SUPFAM" id="SSF51735">
    <property type="entry name" value="NAD(P)-binding Rossmann-fold domains"/>
    <property type="match status" value="1"/>
</dbReference>